<protein>
    <submittedName>
        <fullName evidence="1">Uncharacterized protein</fullName>
    </submittedName>
</protein>
<reference evidence="3 4" key="1">
    <citation type="submission" date="2017-12" db="EMBL/GenBank/DDBJ databases">
        <authorList>
            <person name="Pombert J.-F."/>
            <person name="Haag K.L."/>
            <person name="Ebert D."/>
        </authorList>
    </citation>
    <scope>NUCLEOTIDE SEQUENCE [LARGE SCALE GENOMIC DNA]</scope>
    <source>
        <strain evidence="2">BE-OM-2</strain>
        <strain evidence="1">IL-BN-2</strain>
    </source>
</reference>
<dbReference type="VEuPathDB" id="MicrosporidiaDB:CWI36_0667p0030"/>
<gene>
    <name evidence="2" type="ORF">CWI36_0667p0030</name>
    <name evidence="1" type="ORF">CWI39_2144p0020</name>
</gene>
<proteinExistence type="predicted"/>
<evidence type="ECO:0000313" key="4">
    <source>
        <dbReference type="Proteomes" id="UP000293045"/>
    </source>
</evidence>
<comment type="caution">
    <text evidence="1">The sequence shown here is derived from an EMBL/GenBank/DDBJ whole genome shotgun (WGS) entry which is preliminary data.</text>
</comment>
<sequence>MSYDFKSLDYENKKYLTFKEYMCLSLLNKKYPLSSSEMPQKIYKNDIKYKKYSNILQIFNFLKIDKSINLPIITPFSLINIRNKLFIEISDKEIFEMVNLLSSTEEITFDLFSRTFG</sequence>
<evidence type="ECO:0000313" key="1">
    <source>
        <dbReference type="EMBL" id="TBT99103.1"/>
    </source>
</evidence>
<evidence type="ECO:0000313" key="3">
    <source>
        <dbReference type="Proteomes" id="UP000291404"/>
    </source>
</evidence>
<organism evidence="1 4">
    <name type="scientific">Hamiltosporidium magnivora</name>
    <dbReference type="NCBI Taxonomy" id="148818"/>
    <lineage>
        <taxon>Eukaryota</taxon>
        <taxon>Fungi</taxon>
        <taxon>Fungi incertae sedis</taxon>
        <taxon>Microsporidia</taxon>
        <taxon>Dubosqiidae</taxon>
        <taxon>Hamiltosporidium</taxon>
    </lineage>
</organism>
<dbReference type="EMBL" id="PIXR01002144">
    <property type="protein sequence ID" value="TBT99103.1"/>
    <property type="molecule type" value="Genomic_DNA"/>
</dbReference>
<dbReference type="Proteomes" id="UP000291404">
    <property type="component" value="Unassembled WGS sequence"/>
</dbReference>
<name>A0A4Q9KW47_9MICR</name>
<dbReference type="AlphaFoldDB" id="A0A4Q9KW47"/>
<dbReference type="VEuPathDB" id="MicrosporidiaDB:CWI39_2144p0020"/>
<keyword evidence="3" id="KW-1185">Reference proteome</keyword>
<evidence type="ECO:0000313" key="2">
    <source>
        <dbReference type="EMBL" id="TBU05174.1"/>
    </source>
</evidence>
<dbReference type="EMBL" id="PITI01000667">
    <property type="protein sequence ID" value="TBU05174.1"/>
    <property type="molecule type" value="Genomic_DNA"/>
</dbReference>
<dbReference type="Proteomes" id="UP000293045">
    <property type="component" value="Unassembled WGS sequence"/>
</dbReference>
<accession>A0A4Q9KW47</accession>